<evidence type="ECO:0008006" key="3">
    <source>
        <dbReference type="Google" id="ProtNLM"/>
    </source>
</evidence>
<proteinExistence type="predicted"/>
<name>A0A1G2CIP2_9BACT</name>
<accession>A0A1G2CIP2</accession>
<evidence type="ECO:0000313" key="2">
    <source>
        <dbReference type="Proteomes" id="UP000176287"/>
    </source>
</evidence>
<evidence type="ECO:0000313" key="1">
    <source>
        <dbReference type="EMBL" id="OGZ00531.1"/>
    </source>
</evidence>
<sequence>MRTYFTPHFQRNYHKLSKEVRVAFDKQLTYLLKDIRHPSLRAKKYDEGRDLWQARATDGYRFYFEIKNNLYIFHEIKTHKD</sequence>
<gene>
    <name evidence="1" type="ORF">A3B13_01905</name>
</gene>
<dbReference type="Proteomes" id="UP000176287">
    <property type="component" value="Unassembled WGS sequence"/>
</dbReference>
<dbReference type="Gene3D" id="3.30.2310.20">
    <property type="entry name" value="RelE-like"/>
    <property type="match status" value="1"/>
</dbReference>
<protein>
    <recommendedName>
        <fullName evidence="3">Addiction module toxin RelE</fullName>
    </recommendedName>
</protein>
<dbReference type="AlphaFoldDB" id="A0A1G2CIP2"/>
<organism evidence="1 2">
    <name type="scientific">Candidatus Liptonbacteria bacterium RIFCSPLOWO2_01_FULL_45_15</name>
    <dbReference type="NCBI Taxonomy" id="1798649"/>
    <lineage>
        <taxon>Bacteria</taxon>
        <taxon>Candidatus Liptoniibacteriota</taxon>
    </lineage>
</organism>
<dbReference type="EMBL" id="MHKZ01000018">
    <property type="protein sequence ID" value="OGZ00531.1"/>
    <property type="molecule type" value="Genomic_DNA"/>
</dbReference>
<dbReference type="STRING" id="1798649.A3B13_01905"/>
<dbReference type="InterPro" id="IPR035093">
    <property type="entry name" value="RelE/ParE_toxin_dom_sf"/>
</dbReference>
<reference evidence="1 2" key="1">
    <citation type="journal article" date="2016" name="Nat. Commun.">
        <title>Thousands of microbial genomes shed light on interconnected biogeochemical processes in an aquifer system.</title>
        <authorList>
            <person name="Anantharaman K."/>
            <person name="Brown C.T."/>
            <person name="Hug L.A."/>
            <person name="Sharon I."/>
            <person name="Castelle C.J."/>
            <person name="Probst A.J."/>
            <person name="Thomas B.C."/>
            <person name="Singh A."/>
            <person name="Wilkins M.J."/>
            <person name="Karaoz U."/>
            <person name="Brodie E.L."/>
            <person name="Williams K.H."/>
            <person name="Hubbard S.S."/>
            <person name="Banfield J.F."/>
        </authorList>
    </citation>
    <scope>NUCLEOTIDE SEQUENCE [LARGE SCALE GENOMIC DNA]</scope>
</reference>
<comment type="caution">
    <text evidence="1">The sequence shown here is derived from an EMBL/GenBank/DDBJ whole genome shotgun (WGS) entry which is preliminary data.</text>
</comment>
<dbReference type="SUPFAM" id="SSF143011">
    <property type="entry name" value="RelE-like"/>
    <property type="match status" value="1"/>
</dbReference>